<accession>A0A923HRV1</accession>
<dbReference type="InterPro" id="IPR042099">
    <property type="entry name" value="ANL_N_sf"/>
</dbReference>
<evidence type="ECO:0008006" key="5">
    <source>
        <dbReference type="Google" id="ProtNLM"/>
    </source>
</evidence>
<sequence length="575" mass="64899">MIGINMNKDFKQAEILGGIFSANAQKSIPETLKEMPNEKLIQSFFAMKKNPEEMQNAVLQDILKHAQKSEFGQKMGFSEIKSVDDFKKKVPISSFDDYQSYIEKLKTGESDILFNGEMASFIATSGSSGVPKLIPESKNGELVKGLVSQIRAILLLMMAPEVMAPGKKVLAIANPSEYAKTEGGIGIGSASGQAAKDLPLELQKKMVLPVELIMAKDLSNEATDYLTIRYALEEKNLAGVVCSNIAHFNILLKKMNQWTDDLLEDIKTGQINSKISINEGLRNSLVAKLQPNPERAEELKEIFKKNKCLDVSYIWPDFSVVSCWMSSTAQRIVNDVKKRLSKNVKFLEWGYGASEGKFNIPDKAQDPAGLCALFGYFYEFLPIGGGQTLQAHELKQGEYYELIITSYSGLYRYNMKDIVYVEELDNQSPRIVFVCKSSEKLKLDDLELMVYEIEETIKKASEQQNEEVRFYQVLVDVINSKLVFIVEPFSDRIQRESFELTLENILMSQNSVYEIKRRSKEFAPLEIMIMKDGYRDSLFTRTVLPGKNVNQTKLKTIVNELPENDQILNWAGGKG</sequence>
<evidence type="ECO:0000259" key="1">
    <source>
        <dbReference type="Pfam" id="PF23571"/>
    </source>
</evidence>
<name>A0A923HRV1_9FIRM</name>
<comment type="caution">
    <text evidence="3">The sequence shown here is derived from an EMBL/GenBank/DDBJ whole genome shotgun (WGS) entry which is preliminary data.</text>
</comment>
<dbReference type="Gene3D" id="3.40.50.12780">
    <property type="entry name" value="N-terminal domain of ligase-like"/>
    <property type="match status" value="1"/>
</dbReference>
<dbReference type="GO" id="GO:0016881">
    <property type="term" value="F:acid-amino acid ligase activity"/>
    <property type="evidence" value="ECO:0007669"/>
    <property type="project" value="TreeGrafter"/>
</dbReference>
<gene>
    <name evidence="3" type="ORF">GH810_02715</name>
</gene>
<dbReference type="Pfam" id="PF23572">
    <property type="entry name" value="GH3_C"/>
    <property type="match status" value="1"/>
</dbReference>
<reference evidence="3" key="2">
    <citation type="submission" date="2020-10" db="EMBL/GenBank/DDBJ databases">
        <title>Comparative genomics of the Acetobacterium genus.</title>
        <authorList>
            <person name="Marshall C."/>
            <person name="May H."/>
            <person name="Norman S."/>
        </authorList>
    </citation>
    <scope>NUCLEOTIDE SEQUENCE</scope>
    <source>
        <strain evidence="3">DER-2019</strain>
    </source>
</reference>
<evidence type="ECO:0000313" key="4">
    <source>
        <dbReference type="Proteomes" id="UP000616595"/>
    </source>
</evidence>
<dbReference type="InterPro" id="IPR004993">
    <property type="entry name" value="GH3"/>
</dbReference>
<evidence type="ECO:0000313" key="3">
    <source>
        <dbReference type="EMBL" id="MBC3887221.1"/>
    </source>
</evidence>
<dbReference type="Proteomes" id="UP000616595">
    <property type="component" value="Unassembled WGS sequence"/>
</dbReference>
<feature type="domain" description="GH3 C-terminal" evidence="2">
    <location>
        <begin position="452"/>
        <end position="560"/>
    </location>
</feature>
<dbReference type="PANTHER" id="PTHR31901">
    <property type="entry name" value="GH3 DOMAIN-CONTAINING PROTEIN"/>
    <property type="match status" value="1"/>
</dbReference>
<evidence type="ECO:0000259" key="2">
    <source>
        <dbReference type="Pfam" id="PF23572"/>
    </source>
</evidence>
<dbReference type="Pfam" id="PF23571">
    <property type="entry name" value="GH3_M"/>
    <property type="match status" value="1"/>
</dbReference>
<dbReference type="EMBL" id="WJBD01000002">
    <property type="protein sequence ID" value="MBC3887221.1"/>
    <property type="molecule type" value="Genomic_DNA"/>
</dbReference>
<dbReference type="AlphaFoldDB" id="A0A923HRV1"/>
<feature type="domain" description="GH3 middle" evidence="1">
    <location>
        <begin position="375"/>
        <end position="436"/>
    </location>
</feature>
<dbReference type="GO" id="GO:0005737">
    <property type="term" value="C:cytoplasm"/>
    <property type="evidence" value="ECO:0007669"/>
    <property type="project" value="TreeGrafter"/>
</dbReference>
<dbReference type="OrthoDB" id="614636at2"/>
<dbReference type="InterPro" id="IPR055378">
    <property type="entry name" value="GH3_C"/>
</dbReference>
<dbReference type="InterPro" id="IPR055377">
    <property type="entry name" value="GH3_M"/>
</dbReference>
<proteinExistence type="predicted"/>
<keyword evidence="4" id="KW-1185">Reference proteome</keyword>
<dbReference type="PANTHER" id="PTHR31901:SF9">
    <property type="entry name" value="GH3 DOMAIN-CONTAINING PROTEIN"/>
    <property type="match status" value="1"/>
</dbReference>
<protein>
    <recommendedName>
        <fullName evidence="5">GH3 auxin-responsive promoter</fullName>
    </recommendedName>
</protein>
<organism evidence="3 4">
    <name type="scientific">Acetobacterium paludosum</name>
    <dbReference type="NCBI Taxonomy" id="52693"/>
    <lineage>
        <taxon>Bacteria</taxon>
        <taxon>Bacillati</taxon>
        <taxon>Bacillota</taxon>
        <taxon>Clostridia</taxon>
        <taxon>Eubacteriales</taxon>
        <taxon>Eubacteriaceae</taxon>
        <taxon>Acetobacterium</taxon>
    </lineage>
</organism>
<dbReference type="Pfam" id="PF03321">
    <property type="entry name" value="GH3"/>
    <property type="match status" value="1"/>
</dbReference>
<reference evidence="3" key="1">
    <citation type="submission" date="2019-10" db="EMBL/GenBank/DDBJ databases">
        <authorList>
            <person name="Ross D.E."/>
            <person name="Gulliver D."/>
        </authorList>
    </citation>
    <scope>NUCLEOTIDE SEQUENCE</scope>
    <source>
        <strain evidence="3">DER-2019</strain>
    </source>
</reference>